<proteinExistence type="predicted"/>
<dbReference type="GO" id="GO:0046685">
    <property type="term" value="P:response to arsenic-containing substance"/>
    <property type="evidence" value="ECO:0007669"/>
    <property type="project" value="UniProtKB-KW"/>
</dbReference>
<dbReference type="GO" id="GO:0003700">
    <property type="term" value="F:DNA-binding transcription factor activity"/>
    <property type="evidence" value="ECO:0007669"/>
    <property type="project" value="InterPro"/>
</dbReference>
<name>A0A6J6AUB5_9ZZZZ</name>
<dbReference type="InterPro" id="IPR001845">
    <property type="entry name" value="HTH_ArsR_DNA-bd_dom"/>
</dbReference>
<dbReference type="EMBL" id="CAEZSE010000010">
    <property type="protein sequence ID" value="CAB4530036.1"/>
    <property type="molecule type" value="Genomic_DNA"/>
</dbReference>
<reference evidence="4" key="1">
    <citation type="submission" date="2020-05" db="EMBL/GenBank/DDBJ databases">
        <authorList>
            <person name="Chiriac C."/>
            <person name="Salcher M."/>
            <person name="Ghai R."/>
            <person name="Kavagutti S V."/>
        </authorList>
    </citation>
    <scope>NUCLEOTIDE SEQUENCE</scope>
</reference>
<dbReference type="Pfam" id="PF01022">
    <property type="entry name" value="HTH_5"/>
    <property type="match status" value="1"/>
</dbReference>
<dbReference type="SUPFAM" id="SSF46785">
    <property type="entry name" value="Winged helix' DNA-binding domain"/>
    <property type="match status" value="1"/>
</dbReference>
<dbReference type="InterPro" id="IPR023485">
    <property type="entry name" value="Ptyr_pPase"/>
</dbReference>
<gene>
    <name evidence="4" type="ORF">UFOPK1353_00114</name>
</gene>
<evidence type="ECO:0000256" key="1">
    <source>
        <dbReference type="ARBA" id="ARBA00022849"/>
    </source>
</evidence>
<protein>
    <submittedName>
        <fullName evidence="4">Unannotated protein</fullName>
    </submittedName>
</protein>
<dbReference type="AlphaFoldDB" id="A0A6J6AUB5"/>
<dbReference type="InterPro" id="IPR036388">
    <property type="entry name" value="WH-like_DNA-bd_sf"/>
</dbReference>
<accession>A0A6J6AUB5</accession>
<dbReference type="CDD" id="cd00090">
    <property type="entry name" value="HTH_ARSR"/>
    <property type="match status" value="1"/>
</dbReference>
<feature type="domain" description="Phosphotyrosine protein phosphatase I" evidence="2">
    <location>
        <begin position="91"/>
        <end position="214"/>
    </location>
</feature>
<dbReference type="PANTHER" id="PTHR43428">
    <property type="entry name" value="ARSENATE REDUCTASE"/>
    <property type="match status" value="1"/>
</dbReference>
<dbReference type="PANTHER" id="PTHR43428:SF1">
    <property type="entry name" value="ARSENATE REDUCTASE"/>
    <property type="match status" value="1"/>
</dbReference>
<evidence type="ECO:0000259" key="3">
    <source>
        <dbReference type="SMART" id="SM00418"/>
    </source>
</evidence>
<dbReference type="InterPro" id="IPR011991">
    <property type="entry name" value="ArsR-like_HTH"/>
</dbReference>
<dbReference type="InterPro" id="IPR036196">
    <property type="entry name" value="Ptyr_pPase_sf"/>
</dbReference>
<dbReference type="Gene3D" id="1.10.10.10">
    <property type="entry name" value="Winged helix-like DNA-binding domain superfamily/Winged helix DNA-binding domain"/>
    <property type="match status" value="1"/>
</dbReference>
<evidence type="ECO:0000259" key="2">
    <source>
        <dbReference type="SMART" id="SM00226"/>
    </source>
</evidence>
<dbReference type="Gene3D" id="3.40.50.2300">
    <property type="match status" value="1"/>
</dbReference>
<feature type="domain" description="HTH arsR-type" evidence="3">
    <location>
        <begin position="9"/>
        <end position="86"/>
    </location>
</feature>
<dbReference type="SUPFAM" id="SSF52788">
    <property type="entry name" value="Phosphotyrosine protein phosphatases I"/>
    <property type="match status" value="1"/>
</dbReference>
<evidence type="ECO:0000313" key="4">
    <source>
        <dbReference type="EMBL" id="CAB4530036.1"/>
    </source>
</evidence>
<organism evidence="4">
    <name type="scientific">freshwater metagenome</name>
    <dbReference type="NCBI Taxonomy" id="449393"/>
    <lineage>
        <taxon>unclassified sequences</taxon>
        <taxon>metagenomes</taxon>
        <taxon>ecological metagenomes</taxon>
    </lineage>
</organism>
<sequence length="216" mass="23886">MGYEKLSASRHAALGDEVRLSIVKFVSESDRTVNEIRQFLEIVSPLLAHHLDVLESVGLISRSKSAVDARKRFVSVRHENLPQFEPPKIPKRVVFVCTENIARSQLASAIWHGLIGENASCGGTKPGETIHALTIESAEQNGFKIKSRKPRQVSTRDLEKSTVITVCDSAYAELGASNVDAHWSILDPVQVGTKSAFNKTIEQLEQRIQLYKGAIK</sequence>
<dbReference type="InterPro" id="IPR036390">
    <property type="entry name" value="WH_DNA-bd_sf"/>
</dbReference>
<keyword evidence="1" id="KW-0059">Arsenical resistance</keyword>
<dbReference type="SMART" id="SM00226">
    <property type="entry name" value="LMWPc"/>
    <property type="match status" value="1"/>
</dbReference>
<dbReference type="Pfam" id="PF01451">
    <property type="entry name" value="LMWPc"/>
    <property type="match status" value="1"/>
</dbReference>
<dbReference type="SMART" id="SM00418">
    <property type="entry name" value="HTH_ARSR"/>
    <property type="match status" value="1"/>
</dbReference>